<dbReference type="EMBL" id="KZ825844">
    <property type="protein sequence ID" value="PYH95979.1"/>
    <property type="molecule type" value="Genomic_DNA"/>
</dbReference>
<evidence type="ECO:0000313" key="2">
    <source>
        <dbReference type="EMBL" id="PYH95979.1"/>
    </source>
</evidence>
<dbReference type="AlphaFoldDB" id="A0A319DF26"/>
<proteinExistence type="predicted"/>
<organism evidence="2 3">
    <name type="scientific">Aspergillus ellipticus CBS 707.79</name>
    <dbReference type="NCBI Taxonomy" id="1448320"/>
    <lineage>
        <taxon>Eukaryota</taxon>
        <taxon>Fungi</taxon>
        <taxon>Dikarya</taxon>
        <taxon>Ascomycota</taxon>
        <taxon>Pezizomycotina</taxon>
        <taxon>Eurotiomycetes</taxon>
        <taxon>Eurotiomycetidae</taxon>
        <taxon>Eurotiales</taxon>
        <taxon>Aspergillaceae</taxon>
        <taxon>Aspergillus</taxon>
        <taxon>Aspergillus subgen. Circumdati</taxon>
    </lineage>
</organism>
<dbReference type="VEuPathDB" id="FungiDB:BO71DRAFT_189106"/>
<reference evidence="2 3" key="1">
    <citation type="submission" date="2018-02" db="EMBL/GenBank/DDBJ databases">
        <title>The genomes of Aspergillus section Nigri reveals drivers in fungal speciation.</title>
        <authorList>
            <consortium name="DOE Joint Genome Institute"/>
            <person name="Vesth T.C."/>
            <person name="Nybo J."/>
            <person name="Theobald S."/>
            <person name="Brandl J."/>
            <person name="Frisvad J.C."/>
            <person name="Nielsen K.F."/>
            <person name="Lyhne E.K."/>
            <person name="Kogle M.E."/>
            <person name="Kuo A."/>
            <person name="Riley R."/>
            <person name="Clum A."/>
            <person name="Nolan M."/>
            <person name="Lipzen A."/>
            <person name="Salamov A."/>
            <person name="Henrissat B."/>
            <person name="Wiebenga A."/>
            <person name="De vries R.P."/>
            <person name="Grigoriev I.V."/>
            <person name="Mortensen U.H."/>
            <person name="Andersen M.R."/>
            <person name="Baker S.E."/>
        </authorList>
    </citation>
    <scope>NUCLEOTIDE SEQUENCE [LARGE SCALE GENOMIC DNA]</scope>
    <source>
        <strain evidence="2 3">CBS 707.79</strain>
    </source>
</reference>
<protein>
    <submittedName>
        <fullName evidence="2">Uncharacterized protein</fullName>
    </submittedName>
</protein>
<gene>
    <name evidence="2" type="ORF">BO71DRAFT_189106</name>
</gene>
<feature type="region of interest" description="Disordered" evidence="1">
    <location>
        <begin position="1"/>
        <end position="23"/>
    </location>
</feature>
<evidence type="ECO:0000256" key="1">
    <source>
        <dbReference type="SAM" id="MobiDB-lite"/>
    </source>
</evidence>
<dbReference type="Proteomes" id="UP000247810">
    <property type="component" value="Unassembled WGS sequence"/>
</dbReference>
<name>A0A319DF26_9EURO</name>
<keyword evidence="3" id="KW-1185">Reference proteome</keyword>
<evidence type="ECO:0000313" key="3">
    <source>
        <dbReference type="Proteomes" id="UP000247810"/>
    </source>
</evidence>
<sequence>MPRCYHAGRQPLASAGRHDPREGIGIGMGLHRESNHEPSVYFHQDGSRGILHVGISSFLPAGSGPDSGRPRLRLRATTAGATLFSPCSRFPVSGVAAFTLPFLLEGHLVSNLPPYGTSPYRTAAALRTQCNLQGSKAASRKILHVRFSNHY</sequence>
<accession>A0A319DF26</accession>